<dbReference type="AlphaFoldDB" id="A0A813KQ67"/>
<evidence type="ECO:0000313" key="2">
    <source>
        <dbReference type="EMBL" id="CAE8712459.1"/>
    </source>
</evidence>
<organism evidence="2 3">
    <name type="scientific">Polarella glacialis</name>
    <name type="common">Dinoflagellate</name>
    <dbReference type="NCBI Taxonomy" id="89957"/>
    <lineage>
        <taxon>Eukaryota</taxon>
        <taxon>Sar</taxon>
        <taxon>Alveolata</taxon>
        <taxon>Dinophyceae</taxon>
        <taxon>Suessiales</taxon>
        <taxon>Suessiaceae</taxon>
        <taxon>Polarella</taxon>
    </lineage>
</organism>
<name>A0A813KQ67_POLGL</name>
<protein>
    <submittedName>
        <fullName evidence="2">Uncharacterized protein</fullName>
    </submittedName>
</protein>
<reference evidence="2" key="1">
    <citation type="submission" date="2021-02" db="EMBL/GenBank/DDBJ databases">
        <authorList>
            <person name="Dougan E. K."/>
            <person name="Rhodes N."/>
            <person name="Thang M."/>
            <person name="Chan C."/>
        </authorList>
    </citation>
    <scope>NUCLEOTIDE SEQUENCE</scope>
</reference>
<dbReference type="Proteomes" id="UP000626109">
    <property type="component" value="Unassembled WGS sequence"/>
</dbReference>
<comment type="caution">
    <text evidence="2">The sequence shown here is derived from an EMBL/GenBank/DDBJ whole genome shotgun (WGS) entry which is preliminary data.</text>
</comment>
<dbReference type="EMBL" id="CAJNNW010032332">
    <property type="protein sequence ID" value="CAE8712459.1"/>
    <property type="molecule type" value="Genomic_DNA"/>
</dbReference>
<evidence type="ECO:0000256" key="1">
    <source>
        <dbReference type="SAM" id="MobiDB-lite"/>
    </source>
</evidence>
<proteinExistence type="predicted"/>
<feature type="compositionally biased region" description="Polar residues" evidence="1">
    <location>
        <begin position="64"/>
        <end position="74"/>
    </location>
</feature>
<evidence type="ECO:0000313" key="3">
    <source>
        <dbReference type="Proteomes" id="UP000626109"/>
    </source>
</evidence>
<feature type="region of interest" description="Disordered" evidence="1">
    <location>
        <begin position="64"/>
        <end position="94"/>
    </location>
</feature>
<sequence length="171" mass="19030">MDARSNFVELQLKDLAALFQTMLQSVQVCNQVKVQDRVSRLEALYACTQPSIDEILNELMANRSPTQQHEYQSPQPDPEASPAKETIPEGSQLPSQHPIAGKCLFFDVSDAYDQLPNEPAATHRVQSRSTMATYCQTSALKHNRRAMCNGRAVQTLPTERHDVSIQFTGAG</sequence>
<accession>A0A813KQ67</accession>
<gene>
    <name evidence="2" type="ORF">PGLA2088_LOCUS37042</name>
</gene>